<keyword evidence="1" id="KW-0677">Repeat</keyword>
<comment type="caution">
    <text evidence="3">The sequence shown here is derived from an EMBL/GenBank/DDBJ whole genome shotgun (WGS) entry which is preliminary data.</text>
</comment>
<dbReference type="InterPro" id="IPR030237">
    <property type="entry name" value="Harmonin_N"/>
</dbReference>
<dbReference type="GO" id="GO:0005929">
    <property type="term" value="C:cilium"/>
    <property type="evidence" value="ECO:0007669"/>
    <property type="project" value="TreeGrafter"/>
</dbReference>
<name>A0A9D4CN42_DREPO</name>
<dbReference type="GO" id="GO:0005886">
    <property type="term" value="C:plasma membrane"/>
    <property type="evidence" value="ECO:0007669"/>
    <property type="project" value="TreeGrafter"/>
</dbReference>
<dbReference type="PANTHER" id="PTHR23116:SF36">
    <property type="entry name" value="HARMONIN"/>
    <property type="match status" value="1"/>
</dbReference>
<feature type="domain" description="Harmonin N-terminal" evidence="2">
    <location>
        <begin position="4"/>
        <end position="76"/>
    </location>
</feature>
<dbReference type="AlphaFoldDB" id="A0A9D4CN42"/>
<proteinExistence type="predicted"/>
<protein>
    <recommendedName>
        <fullName evidence="2">Harmonin N-terminal domain-containing protein</fullName>
    </recommendedName>
</protein>
<organism evidence="3 4">
    <name type="scientific">Dreissena polymorpha</name>
    <name type="common">Zebra mussel</name>
    <name type="synonym">Mytilus polymorpha</name>
    <dbReference type="NCBI Taxonomy" id="45954"/>
    <lineage>
        <taxon>Eukaryota</taxon>
        <taxon>Metazoa</taxon>
        <taxon>Spiralia</taxon>
        <taxon>Lophotrochozoa</taxon>
        <taxon>Mollusca</taxon>
        <taxon>Bivalvia</taxon>
        <taxon>Autobranchia</taxon>
        <taxon>Heteroconchia</taxon>
        <taxon>Euheterodonta</taxon>
        <taxon>Imparidentia</taxon>
        <taxon>Neoheterodontei</taxon>
        <taxon>Myida</taxon>
        <taxon>Dreissenoidea</taxon>
        <taxon>Dreissenidae</taxon>
        <taxon>Dreissena</taxon>
    </lineage>
</organism>
<dbReference type="GO" id="GO:0002142">
    <property type="term" value="C:stereocilia ankle link complex"/>
    <property type="evidence" value="ECO:0007669"/>
    <property type="project" value="TreeGrafter"/>
</dbReference>
<evidence type="ECO:0000313" key="4">
    <source>
        <dbReference type="Proteomes" id="UP000828390"/>
    </source>
</evidence>
<dbReference type="Pfam" id="PF21219">
    <property type="entry name" value="USH1C_N"/>
    <property type="match status" value="1"/>
</dbReference>
<reference evidence="3" key="1">
    <citation type="journal article" date="2019" name="bioRxiv">
        <title>The Genome of the Zebra Mussel, Dreissena polymorpha: A Resource for Invasive Species Research.</title>
        <authorList>
            <person name="McCartney M.A."/>
            <person name="Auch B."/>
            <person name="Kono T."/>
            <person name="Mallez S."/>
            <person name="Zhang Y."/>
            <person name="Obille A."/>
            <person name="Becker A."/>
            <person name="Abrahante J.E."/>
            <person name="Garbe J."/>
            <person name="Badalamenti J.P."/>
            <person name="Herman A."/>
            <person name="Mangelson H."/>
            <person name="Liachko I."/>
            <person name="Sullivan S."/>
            <person name="Sone E.D."/>
            <person name="Koren S."/>
            <person name="Silverstein K.A.T."/>
            <person name="Beckman K.B."/>
            <person name="Gohl D.M."/>
        </authorList>
    </citation>
    <scope>NUCLEOTIDE SEQUENCE</scope>
    <source>
        <strain evidence="3">Duluth1</strain>
        <tissue evidence="3">Whole animal</tissue>
    </source>
</reference>
<keyword evidence="4" id="KW-1185">Reference proteome</keyword>
<feature type="non-terminal residue" evidence="3">
    <location>
        <position position="105"/>
    </location>
</feature>
<sequence>MENKIVQRFVEKVNELIYEEKERDELFGALRKYQTASDIKFLILDLKRVINEPSRLEIYDFIRPLIRPVHQQQYDKLTPNAPGQKLRVVKLWKKTNESFGFSVRG</sequence>
<gene>
    <name evidence="3" type="ORF">DPMN_053684</name>
</gene>
<dbReference type="GO" id="GO:0032426">
    <property type="term" value="C:stereocilium tip"/>
    <property type="evidence" value="ECO:0007669"/>
    <property type="project" value="TreeGrafter"/>
</dbReference>
<dbReference type="EMBL" id="JAIWYP010000012">
    <property type="protein sequence ID" value="KAH3727741.1"/>
    <property type="molecule type" value="Genomic_DNA"/>
</dbReference>
<evidence type="ECO:0000256" key="1">
    <source>
        <dbReference type="ARBA" id="ARBA00022737"/>
    </source>
</evidence>
<reference evidence="3" key="2">
    <citation type="submission" date="2020-11" db="EMBL/GenBank/DDBJ databases">
        <authorList>
            <person name="McCartney M.A."/>
            <person name="Auch B."/>
            <person name="Kono T."/>
            <person name="Mallez S."/>
            <person name="Becker A."/>
            <person name="Gohl D.M."/>
            <person name="Silverstein K.A.T."/>
            <person name="Koren S."/>
            <person name="Bechman K.B."/>
            <person name="Herman A."/>
            <person name="Abrahante J.E."/>
            <person name="Garbe J."/>
        </authorList>
    </citation>
    <scope>NUCLEOTIDE SEQUENCE</scope>
    <source>
        <strain evidence="3">Duluth1</strain>
        <tissue evidence="3">Whole animal</tissue>
    </source>
</reference>
<dbReference type="Proteomes" id="UP000828390">
    <property type="component" value="Unassembled WGS sequence"/>
</dbReference>
<dbReference type="InterPro" id="IPR051844">
    <property type="entry name" value="USH2_Complex_Protein"/>
</dbReference>
<evidence type="ECO:0000313" key="3">
    <source>
        <dbReference type="EMBL" id="KAH3727741.1"/>
    </source>
</evidence>
<dbReference type="Gene3D" id="1.20.1160.20">
    <property type="match status" value="1"/>
</dbReference>
<dbReference type="PANTHER" id="PTHR23116">
    <property type="entry name" value="PDZ DOMAIN CONTAINING WHIRLIN AND HARMONIN-RELATED"/>
    <property type="match status" value="1"/>
</dbReference>
<evidence type="ECO:0000259" key="2">
    <source>
        <dbReference type="Pfam" id="PF21219"/>
    </source>
</evidence>
<accession>A0A9D4CN42</accession>